<dbReference type="GO" id="GO:0016787">
    <property type="term" value="F:hydrolase activity"/>
    <property type="evidence" value="ECO:0007669"/>
    <property type="project" value="UniProtKB-KW"/>
</dbReference>
<reference evidence="4 5" key="1">
    <citation type="submission" date="2018-10" db="EMBL/GenBank/DDBJ databases">
        <title>Marmoricola sp. 4Q3S-7 whole genome shotgun sequence.</title>
        <authorList>
            <person name="Li F."/>
        </authorList>
    </citation>
    <scope>NUCLEOTIDE SEQUENCE [LARGE SCALE GENOMIC DNA]</scope>
    <source>
        <strain evidence="4 5">4Q3S-7</strain>
    </source>
</reference>
<evidence type="ECO:0000256" key="1">
    <source>
        <dbReference type="ARBA" id="ARBA00022801"/>
    </source>
</evidence>
<dbReference type="InterPro" id="IPR013078">
    <property type="entry name" value="His_Pase_superF_clade-1"/>
</dbReference>
<feature type="domain" description="Nudix hydrolase" evidence="3">
    <location>
        <begin position="72"/>
        <end position="199"/>
    </location>
</feature>
<organism evidence="4 5">
    <name type="scientific">Nocardioides mangrovicus</name>
    <dbReference type="NCBI Taxonomy" id="2478913"/>
    <lineage>
        <taxon>Bacteria</taxon>
        <taxon>Bacillati</taxon>
        <taxon>Actinomycetota</taxon>
        <taxon>Actinomycetes</taxon>
        <taxon>Propionibacteriales</taxon>
        <taxon>Nocardioidaceae</taxon>
        <taxon>Nocardioides</taxon>
    </lineage>
</organism>
<dbReference type="PROSITE" id="PS00893">
    <property type="entry name" value="NUDIX_BOX"/>
    <property type="match status" value="1"/>
</dbReference>
<dbReference type="Gene3D" id="3.90.79.10">
    <property type="entry name" value="Nucleoside Triphosphate Pyrophosphohydrolase"/>
    <property type="match status" value="1"/>
</dbReference>
<dbReference type="Pfam" id="PF00300">
    <property type="entry name" value="His_Phos_1"/>
    <property type="match status" value="1"/>
</dbReference>
<dbReference type="Proteomes" id="UP000281708">
    <property type="component" value="Unassembled WGS sequence"/>
</dbReference>
<comment type="caution">
    <text evidence="4">The sequence shown here is derived from an EMBL/GenBank/DDBJ whole genome shotgun (WGS) entry which is preliminary data.</text>
</comment>
<evidence type="ECO:0000256" key="2">
    <source>
        <dbReference type="SAM" id="MobiDB-lite"/>
    </source>
</evidence>
<proteinExistence type="predicted"/>
<dbReference type="PANTHER" id="PTHR43222:SF9">
    <property type="entry name" value="8-OXO-(D)GTP PHOSPHATASE"/>
    <property type="match status" value="1"/>
</dbReference>
<dbReference type="InterPro" id="IPR020084">
    <property type="entry name" value="NUDIX_hydrolase_CS"/>
</dbReference>
<feature type="compositionally biased region" description="Basic and acidic residues" evidence="2">
    <location>
        <begin position="36"/>
        <end position="46"/>
    </location>
</feature>
<protein>
    <submittedName>
        <fullName evidence="4">NUDIX hydrolase</fullName>
    </submittedName>
</protein>
<evidence type="ECO:0000259" key="3">
    <source>
        <dbReference type="PROSITE" id="PS51462"/>
    </source>
</evidence>
<evidence type="ECO:0000313" key="4">
    <source>
        <dbReference type="EMBL" id="RLV47682.1"/>
    </source>
</evidence>
<accession>A0A3L8NYA5</accession>
<sequence length="355" mass="38930">MQLLAHQSPVGERDPQRGGGQQRQRPLQRRAVVAAHLDDDRGHRDDQDQDQPDDQEVPPAPHGGTLLSVAEEPVVAAGTVVLRDGGVLLLHRPKYDDWSFPKGKQEPDEHVVTTAVRETLEETGLAVRLGRPLPTQTYVQRDGRSKLVHYWRAEVVGDPGVSGYEPNDEVDQVAWVPIEEAAARLTYSRDVAVLGDAVKHPKPTTPLVLLRHTKALGRKSWDDDDRLRPLTEQGRAQALALVPVLAAYGITRVVSSTSTRCEQTVSPFAAEQGLSLTATPVLAEEHEPNPQDACALLDELLADPEPTVVCTHRPLLPGLLDHLGIDVPTLSPGDLVVAHHRRQRLRAAELHETDV</sequence>
<dbReference type="InterPro" id="IPR015797">
    <property type="entry name" value="NUDIX_hydrolase-like_dom_sf"/>
</dbReference>
<dbReference type="InterPro" id="IPR029033">
    <property type="entry name" value="His_PPase_superfam"/>
</dbReference>
<dbReference type="CDD" id="cd07067">
    <property type="entry name" value="HP_PGM_like"/>
    <property type="match status" value="1"/>
</dbReference>
<gene>
    <name evidence="4" type="ORF">D9V37_16125</name>
</gene>
<dbReference type="PANTHER" id="PTHR43222">
    <property type="entry name" value="NUDIX HYDROLASE 23"/>
    <property type="match status" value="1"/>
</dbReference>
<dbReference type="PROSITE" id="PS51462">
    <property type="entry name" value="NUDIX"/>
    <property type="match status" value="1"/>
</dbReference>
<dbReference type="SUPFAM" id="SSF55811">
    <property type="entry name" value="Nudix"/>
    <property type="match status" value="1"/>
</dbReference>
<name>A0A3L8NYA5_9ACTN</name>
<feature type="compositionally biased region" description="Acidic residues" evidence="2">
    <location>
        <begin position="47"/>
        <end position="56"/>
    </location>
</feature>
<dbReference type="EMBL" id="RDBE01000010">
    <property type="protein sequence ID" value="RLV47682.1"/>
    <property type="molecule type" value="Genomic_DNA"/>
</dbReference>
<dbReference type="Pfam" id="PF00293">
    <property type="entry name" value="NUDIX"/>
    <property type="match status" value="1"/>
</dbReference>
<feature type="region of interest" description="Disordered" evidence="2">
    <location>
        <begin position="1"/>
        <end position="65"/>
    </location>
</feature>
<dbReference type="SUPFAM" id="SSF53254">
    <property type="entry name" value="Phosphoglycerate mutase-like"/>
    <property type="match status" value="1"/>
</dbReference>
<keyword evidence="5" id="KW-1185">Reference proteome</keyword>
<dbReference type="Gene3D" id="3.40.50.1240">
    <property type="entry name" value="Phosphoglycerate mutase-like"/>
    <property type="match status" value="1"/>
</dbReference>
<keyword evidence="1 4" id="KW-0378">Hydrolase</keyword>
<dbReference type="SMART" id="SM00855">
    <property type="entry name" value="PGAM"/>
    <property type="match status" value="1"/>
</dbReference>
<dbReference type="CDD" id="cd03673">
    <property type="entry name" value="NUDIX_Ap6A_hydrolase"/>
    <property type="match status" value="1"/>
</dbReference>
<dbReference type="InterPro" id="IPR000086">
    <property type="entry name" value="NUDIX_hydrolase_dom"/>
</dbReference>
<dbReference type="AlphaFoldDB" id="A0A3L8NYA5"/>
<evidence type="ECO:0000313" key="5">
    <source>
        <dbReference type="Proteomes" id="UP000281708"/>
    </source>
</evidence>